<sequence length="158" mass="17097">MKRKTILLLTAAAALSAILATSSVYAKSDIGSLLRHWYGNRSQQVIDPMHASAAEQRTKAAAKLNQRSEELANGSRSEISKTARARIDELTKQVQAAGNSYMDQIGAAKDGLTAGLDLQHEFDSYVDDAARTSAEELNQLAEDTINELTQQLTAAPNH</sequence>
<proteinExistence type="predicted"/>
<dbReference type="RefSeq" id="WP_162354610.1">
    <property type="nucleotide sequence ID" value="NZ_CP048209.1"/>
</dbReference>
<gene>
    <name evidence="2" type="ORF">GXP70_00110</name>
</gene>
<evidence type="ECO:0000313" key="3">
    <source>
        <dbReference type="Proteomes" id="UP000476064"/>
    </source>
</evidence>
<dbReference type="KEGG" id="plyc:GXP70_00110"/>
<feature type="chain" id="PRO_5025664619" evidence="1">
    <location>
        <begin position="27"/>
        <end position="158"/>
    </location>
</feature>
<feature type="signal peptide" evidence="1">
    <location>
        <begin position="1"/>
        <end position="26"/>
    </location>
</feature>
<reference evidence="2 3" key="1">
    <citation type="submission" date="2020-01" db="EMBL/GenBank/DDBJ databases">
        <title>Paenibacillus sp. nov., isolated from tomato rhizosphere.</title>
        <authorList>
            <person name="Weon H.-Y."/>
            <person name="Lee S.A."/>
        </authorList>
    </citation>
    <scope>NUCLEOTIDE SEQUENCE [LARGE SCALE GENOMIC DNA]</scope>
    <source>
        <strain evidence="2 3">12200R-189</strain>
    </source>
</reference>
<dbReference type="Proteomes" id="UP000476064">
    <property type="component" value="Chromosome"/>
</dbReference>
<accession>A0A6C0G1I7</accession>
<keyword evidence="1" id="KW-0732">Signal</keyword>
<dbReference type="AlphaFoldDB" id="A0A6C0G1I7"/>
<organism evidence="2 3">
    <name type="scientific">Paenibacillus lycopersici</name>
    <dbReference type="NCBI Taxonomy" id="2704462"/>
    <lineage>
        <taxon>Bacteria</taxon>
        <taxon>Bacillati</taxon>
        <taxon>Bacillota</taxon>
        <taxon>Bacilli</taxon>
        <taxon>Bacillales</taxon>
        <taxon>Paenibacillaceae</taxon>
        <taxon>Paenibacillus</taxon>
    </lineage>
</organism>
<protein>
    <submittedName>
        <fullName evidence="2">Uncharacterized protein</fullName>
    </submittedName>
</protein>
<dbReference type="EMBL" id="CP048209">
    <property type="protein sequence ID" value="QHT58535.1"/>
    <property type="molecule type" value="Genomic_DNA"/>
</dbReference>
<name>A0A6C0G1I7_9BACL</name>
<evidence type="ECO:0000256" key="1">
    <source>
        <dbReference type="SAM" id="SignalP"/>
    </source>
</evidence>
<evidence type="ECO:0000313" key="2">
    <source>
        <dbReference type="EMBL" id="QHT58535.1"/>
    </source>
</evidence>
<keyword evidence="3" id="KW-1185">Reference proteome</keyword>